<keyword evidence="1" id="KW-0863">Zinc-finger</keyword>
<dbReference type="PROSITE" id="PS50878">
    <property type="entry name" value="RT_POL"/>
    <property type="match status" value="1"/>
</dbReference>
<dbReference type="InterPro" id="IPR002156">
    <property type="entry name" value="RNaseH_domain"/>
</dbReference>
<dbReference type="Gene3D" id="3.30.420.10">
    <property type="entry name" value="Ribonuclease H-like superfamily/Ribonuclease H"/>
    <property type="match status" value="1"/>
</dbReference>
<dbReference type="InterPro" id="IPR026960">
    <property type="entry name" value="RVT-Znf"/>
</dbReference>
<dbReference type="CDD" id="cd01650">
    <property type="entry name" value="RT_nLTR_like"/>
    <property type="match status" value="1"/>
</dbReference>
<dbReference type="InterPro" id="IPR036397">
    <property type="entry name" value="RNaseH_sf"/>
</dbReference>
<protein>
    <recommendedName>
        <fullName evidence="6">Reverse transcriptase</fullName>
    </recommendedName>
</protein>
<evidence type="ECO:0000313" key="5">
    <source>
        <dbReference type="EMBL" id="SPC91810.1"/>
    </source>
</evidence>
<dbReference type="SUPFAM" id="SSF56219">
    <property type="entry name" value="DNase I-like"/>
    <property type="match status" value="1"/>
</dbReference>
<sequence>MADLEEEMSDLADKANRLVCKEGRFSLNVSPMAQDKVDKLTLVGKIVADKVINKNKVMVITTKAWAPTEGMTVKVVGENLFLFIFNAEADKRKVECQAPWNIDGFHLILRKPVKNLLPREINFSKTVFWVQAHNLPLEYVSKENAINIGNGMGKFLEADLAGAEEAKWGNFIRIKVEISVTSPLLNGFWLERTGMEDLWIQLKYERLSDFCFDCGRLGHLRRDCKMGKQLNYGKGYGRWMLAESISTKSTKVTDLLFHDVIDAHLEERRRKTVEIQNREGEDAREERELHAQGERVELLVTHSEADRLLQRVLQGSETPAPATPDGTSQLAFTTTAEVGVQAEPAIPTDTIQVQSDLEDKISIMEEKEAVAEVTPQFIIQLGPCGPIENQPIPMGLSLTQARFLSWATIMHSKDIDKPKPTTLSGELIEIVEDCPMVVDKRKGKRSLVEAEESEEQQSKKMKLVPVGKVVPATKPSNKDKGKMISRVREMKKLARDKEGKKNKAKLESEIFSTPSSPPLSEAEEAGHTMPPPNQLERLGFLKHCIVPSTGIAGGLCLAWKEEIEIEVTLATQNLINALVFSEPLNQPWMITLVHAPPTRSGRLSFWDQLSTIGDSFAGPWLCAGDFNCILSQSEKKGGSPVGESSRSEMRSFLNSNDLIDLGFKGNSFTWSNKRMGRANIKERLDRAVANLEWRNMCPKAIVKHLPMIASDHAPLIINSYEEDSTGPKPFRFEEAWIRDGSSSQVIKDAWNIFHRGNPQFRLAEKIKNVKVKIKWWNKNVFGIIQSRIKSLLSEIEQIQGLEASIENISKEENLQWEYNENLRREEALWRQKSRVQWLSTPDLNTRFFHITTTVRRRRNQICFLKNESGRWIQGDEAIGNSFVSNFSTLFQSSSPPFPEELSNLLEPVINDEDNAFLCSIPSEEEIKEALFSMNSNKSPGPDGLSPLFFKHYWNIVKREVLEAVRNFFQSGRLLKQLNHTFIALIPKVEGAASVNQFRPISLCNVIYKIISKILASRLKLMLPRFISPWQGAFVPGRLIQDNSIIACEVINAMKKSKGKQGYMAIKLDMEKAYDRMEWSFLLKIMEKLGFNHKWLTLISECISSPSFSVLINGSPYGFFSSARGLRQGDPLSPFLFIIGAEILSRVLLQTESEGKFQGFNLARSCPKVSHLLFADDLIIFSRASLEDAAAVQSCLLKYQEWSGQKVNVKKSLIMFNRKVPRGLQRRLTNISGLKSSPFHSKYLGLPLSIDRSRTNTLEKASDMNKALLAKMGWSVVNKEEKLWVKYMSAKYLRGKSFWSVKKRNESSWAWQSILSSRSTLVKGACWRVSTGTSLDVWAAPWIPSLPGFKPKPKMEGVYPINWVSELIQENPRRWDRDKLEECFDPDSVEKISLIPLGQYTQEDKLIWSPSSSDCFSTKTAFWTDQKHKFENSGPLSNSEWKSLWRMKIHERLKLLLWKLAWNSLPTRENLGVRFHVESLLCLLCDSGIESLKHLFIECPISRIAWSLSPWSIRFDVYNFHSIVDWIKLILKPNPTLGIPKSEERTFSLYAAISCDVIWRSRNEFLQSQKPIEPRKIADSIRQIYFLHCNAWEYKVFDRGRTMCWSPPFPPNVKLNFDAAIGEEGAGIAVVCRDHKAKVLFVWTDLIESTDPLLAEARAALLAVQKIHEVGFSSIILEGDSLLVIQAIQSIPNAQLWTIDNVIFDIKSILANFSFWLVSHVYRELNTAAHSVARWALNCKCSGTFPISSIPTSVLEEWSEGVGS</sequence>
<feature type="domain" description="Reverse transcriptase" evidence="4">
    <location>
        <begin position="966"/>
        <end position="1247"/>
    </location>
</feature>
<keyword evidence="1" id="KW-0862">Zinc</keyword>
<dbReference type="InterPro" id="IPR036691">
    <property type="entry name" value="Endo/exonu/phosph_ase_sf"/>
</dbReference>
<dbReference type="InterPro" id="IPR025558">
    <property type="entry name" value="DUF4283"/>
</dbReference>
<dbReference type="Pfam" id="PF13966">
    <property type="entry name" value="zf-RVT"/>
    <property type="match status" value="1"/>
</dbReference>
<evidence type="ECO:0000259" key="3">
    <source>
        <dbReference type="PROSITE" id="PS50158"/>
    </source>
</evidence>
<dbReference type="Pfam" id="PF13456">
    <property type="entry name" value="RVT_3"/>
    <property type="match status" value="1"/>
</dbReference>
<dbReference type="InterPro" id="IPR044730">
    <property type="entry name" value="RNase_H-like_dom_plant"/>
</dbReference>
<evidence type="ECO:0000256" key="1">
    <source>
        <dbReference type="PROSITE-ProRule" id="PRU00047"/>
    </source>
</evidence>
<dbReference type="SUPFAM" id="SSF56672">
    <property type="entry name" value="DNA/RNA polymerases"/>
    <property type="match status" value="1"/>
</dbReference>
<feature type="domain" description="CCHC-type" evidence="3">
    <location>
        <begin position="211"/>
        <end position="225"/>
    </location>
</feature>
<dbReference type="InterPro" id="IPR001878">
    <property type="entry name" value="Znf_CCHC"/>
</dbReference>
<dbReference type="Pfam" id="PF14111">
    <property type="entry name" value="DUF4283"/>
    <property type="match status" value="1"/>
</dbReference>
<dbReference type="GO" id="GO:0008270">
    <property type="term" value="F:zinc ion binding"/>
    <property type="evidence" value="ECO:0007669"/>
    <property type="project" value="UniProtKB-KW"/>
</dbReference>
<dbReference type="InterPro" id="IPR025836">
    <property type="entry name" value="Zn_knuckle_CX2CX4HX4C"/>
</dbReference>
<keyword evidence="1" id="KW-0479">Metal-binding</keyword>
<name>A0A2N9FXH2_FAGSY</name>
<feature type="region of interest" description="Disordered" evidence="2">
    <location>
        <begin position="494"/>
        <end position="533"/>
    </location>
</feature>
<feature type="compositionally biased region" description="Basic and acidic residues" evidence="2">
    <location>
        <begin position="494"/>
        <end position="508"/>
    </location>
</feature>
<dbReference type="Pfam" id="PF03372">
    <property type="entry name" value="Exo_endo_phos"/>
    <property type="match status" value="1"/>
</dbReference>
<dbReference type="EMBL" id="OIVN01001256">
    <property type="protein sequence ID" value="SPC91810.1"/>
    <property type="molecule type" value="Genomic_DNA"/>
</dbReference>
<dbReference type="InterPro" id="IPR043502">
    <property type="entry name" value="DNA/RNA_pol_sf"/>
</dbReference>
<dbReference type="InterPro" id="IPR000477">
    <property type="entry name" value="RT_dom"/>
</dbReference>
<organism evidence="5">
    <name type="scientific">Fagus sylvatica</name>
    <name type="common">Beechnut</name>
    <dbReference type="NCBI Taxonomy" id="28930"/>
    <lineage>
        <taxon>Eukaryota</taxon>
        <taxon>Viridiplantae</taxon>
        <taxon>Streptophyta</taxon>
        <taxon>Embryophyta</taxon>
        <taxon>Tracheophyta</taxon>
        <taxon>Spermatophyta</taxon>
        <taxon>Magnoliopsida</taxon>
        <taxon>eudicotyledons</taxon>
        <taxon>Gunneridae</taxon>
        <taxon>Pentapetalae</taxon>
        <taxon>rosids</taxon>
        <taxon>fabids</taxon>
        <taxon>Fagales</taxon>
        <taxon>Fagaceae</taxon>
        <taxon>Fagus</taxon>
    </lineage>
</organism>
<dbReference type="PROSITE" id="PS50158">
    <property type="entry name" value="ZF_CCHC"/>
    <property type="match status" value="1"/>
</dbReference>
<dbReference type="InterPro" id="IPR052343">
    <property type="entry name" value="Retrotransposon-Effector_Assoc"/>
</dbReference>
<accession>A0A2N9FXH2</accession>
<dbReference type="PANTHER" id="PTHR46890:SF48">
    <property type="entry name" value="RNA-DIRECTED DNA POLYMERASE"/>
    <property type="match status" value="1"/>
</dbReference>
<evidence type="ECO:0008006" key="6">
    <source>
        <dbReference type="Google" id="ProtNLM"/>
    </source>
</evidence>
<dbReference type="SUPFAM" id="SSF53098">
    <property type="entry name" value="Ribonuclease H-like"/>
    <property type="match status" value="1"/>
</dbReference>
<gene>
    <name evidence="5" type="ORF">FSB_LOCUS19692</name>
</gene>
<dbReference type="PANTHER" id="PTHR46890">
    <property type="entry name" value="NON-LTR RETROLELEMENT REVERSE TRANSCRIPTASE-LIKE PROTEIN-RELATED"/>
    <property type="match status" value="1"/>
</dbReference>
<evidence type="ECO:0000259" key="4">
    <source>
        <dbReference type="PROSITE" id="PS50878"/>
    </source>
</evidence>
<dbReference type="InterPro" id="IPR005135">
    <property type="entry name" value="Endo/exonuclease/phosphatase"/>
</dbReference>
<evidence type="ECO:0000256" key="2">
    <source>
        <dbReference type="SAM" id="MobiDB-lite"/>
    </source>
</evidence>
<dbReference type="InterPro" id="IPR012337">
    <property type="entry name" value="RNaseH-like_sf"/>
</dbReference>
<dbReference type="GO" id="GO:0004523">
    <property type="term" value="F:RNA-DNA hybrid ribonuclease activity"/>
    <property type="evidence" value="ECO:0007669"/>
    <property type="project" value="InterPro"/>
</dbReference>
<dbReference type="CDD" id="cd06222">
    <property type="entry name" value="RNase_H_like"/>
    <property type="match status" value="1"/>
</dbReference>
<proteinExistence type="predicted"/>
<dbReference type="Gene3D" id="3.60.10.10">
    <property type="entry name" value="Endonuclease/exonuclease/phosphatase"/>
    <property type="match status" value="1"/>
</dbReference>
<dbReference type="Pfam" id="PF14392">
    <property type="entry name" value="zf-CCHC_4"/>
    <property type="match status" value="1"/>
</dbReference>
<dbReference type="Pfam" id="PF00078">
    <property type="entry name" value="RVT_1"/>
    <property type="match status" value="1"/>
</dbReference>
<dbReference type="GO" id="GO:0003676">
    <property type="term" value="F:nucleic acid binding"/>
    <property type="evidence" value="ECO:0007669"/>
    <property type="project" value="InterPro"/>
</dbReference>
<reference evidence="5" key="1">
    <citation type="submission" date="2018-02" db="EMBL/GenBank/DDBJ databases">
        <authorList>
            <person name="Cohen D.B."/>
            <person name="Kent A.D."/>
        </authorList>
    </citation>
    <scope>NUCLEOTIDE SEQUENCE</scope>
</reference>